<organism evidence="2 3">
    <name type="scientific">Bacteroides ovatus</name>
    <dbReference type="NCBI Taxonomy" id="28116"/>
    <lineage>
        <taxon>Bacteria</taxon>
        <taxon>Pseudomonadati</taxon>
        <taxon>Bacteroidota</taxon>
        <taxon>Bacteroidia</taxon>
        <taxon>Bacteroidales</taxon>
        <taxon>Bacteroidaceae</taxon>
        <taxon>Bacteroides</taxon>
    </lineage>
</organism>
<comment type="caution">
    <text evidence="2">The sequence shown here is derived from an EMBL/GenBank/DDBJ whole genome shotgun (WGS) entry which is preliminary data.</text>
</comment>
<evidence type="ECO:0000256" key="1">
    <source>
        <dbReference type="SAM" id="MobiDB-lite"/>
    </source>
</evidence>
<gene>
    <name evidence="2" type="ORF">DWV35_25515</name>
</gene>
<dbReference type="Proteomes" id="UP000286031">
    <property type="component" value="Unassembled WGS sequence"/>
</dbReference>
<feature type="non-terminal residue" evidence="2">
    <location>
        <position position="1"/>
    </location>
</feature>
<sequence length="26" mass="3084">DAIKQEEYENEGMDVIDVNEEDDNRN</sequence>
<proteinExistence type="predicted"/>
<reference evidence="2 3" key="1">
    <citation type="submission" date="2018-08" db="EMBL/GenBank/DDBJ databases">
        <title>A genome reference for cultivated species of the human gut microbiota.</title>
        <authorList>
            <person name="Zou Y."/>
            <person name="Xue W."/>
            <person name="Luo G."/>
        </authorList>
    </citation>
    <scope>NUCLEOTIDE SEQUENCE [LARGE SCALE GENOMIC DNA]</scope>
    <source>
        <strain evidence="2 3">AF04-46</strain>
    </source>
</reference>
<feature type="compositionally biased region" description="Acidic residues" evidence="1">
    <location>
        <begin position="8"/>
        <end position="26"/>
    </location>
</feature>
<accession>A0A413EF24</accession>
<name>A0A413EF24_BACOV</name>
<protein>
    <submittedName>
        <fullName evidence="2">Calmodulin</fullName>
    </submittedName>
</protein>
<dbReference type="EMBL" id="QSBI01000058">
    <property type="protein sequence ID" value="RGX05415.1"/>
    <property type="molecule type" value="Genomic_DNA"/>
</dbReference>
<evidence type="ECO:0000313" key="3">
    <source>
        <dbReference type="Proteomes" id="UP000286031"/>
    </source>
</evidence>
<feature type="region of interest" description="Disordered" evidence="1">
    <location>
        <begin position="1"/>
        <end position="26"/>
    </location>
</feature>
<evidence type="ECO:0000313" key="2">
    <source>
        <dbReference type="EMBL" id="RGX05415.1"/>
    </source>
</evidence>
<dbReference type="AlphaFoldDB" id="A0A413EF24"/>